<accession>A0A5S5BTB9</accession>
<dbReference type="AlphaFoldDB" id="A0A5S5BTB9"/>
<evidence type="ECO:0008006" key="4">
    <source>
        <dbReference type="Google" id="ProtNLM"/>
    </source>
</evidence>
<dbReference type="RefSeq" id="WP_148932549.1">
    <property type="nucleotide sequence ID" value="NZ_VNHS01000012.1"/>
</dbReference>
<keyword evidence="3" id="KW-1185">Reference proteome</keyword>
<dbReference type="OrthoDB" id="5643411at2"/>
<organism evidence="2 3">
    <name type="scientific">Paenibacillus methanolicus</name>
    <dbReference type="NCBI Taxonomy" id="582686"/>
    <lineage>
        <taxon>Bacteria</taxon>
        <taxon>Bacillati</taxon>
        <taxon>Bacillota</taxon>
        <taxon>Bacilli</taxon>
        <taxon>Bacillales</taxon>
        <taxon>Paenibacillaceae</taxon>
        <taxon>Paenibacillus</taxon>
    </lineage>
</organism>
<proteinExistence type="predicted"/>
<dbReference type="EMBL" id="VNHS01000012">
    <property type="protein sequence ID" value="TYP70194.1"/>
    <property type="molecule type" value="Genomic_DNA"/>
</dbReference>
<evidence type="ECO:0000313" key="2">
    <source>
        <dbReference type="EMBL" id="TYP70194.1"/>
    </source>
</evidence>
<gene>
    <name evidence="2" type="ORF">BCM02_112174</name>
</gene>
<evidence type="ECO:0000313" key="3">
    <source>
        <dbReference type="Proteomes" id="UP000323257"/>
    </source>
</evidence>
<comment type="caution">
    <text evidence="2">The sequence shown here is derived from an EMBL/GenBank/DDBJ whole genome shotgun (WGS) entry which is preliminary data.</text>
</comment>
<protein>
    <recommendedName>
        <fullName evidence="4">Nucleotidyltransferase-like protein</fullName>
    </recommendedName>
</protein>
<sequence length="141" mass="15109">MVLEAEVQRINDEVSEIIQRQLGRHFVGLIVQGSAVKGGVIAGSSDIDYVLYVEDEALREGGRLPLPVCLAIHGELSRIEPAPFRYIQFSVASKATYAYLPPIPCRTSAASGGDERANSRGANDDGAKLVTRGSLARGGRQ</sequence>
<name>A0A5S5BTB9_9BACL</name>
<feature type="region of interest" description="Disordered" evidence="1">
    <location>
        <begin position="109"/>
        <end position="141"/>
    </location>
</feature>
<evidence type="ECO:0000256" key="1">
    <source>
        <dbReference type="SAM" id="MobiDB-lite"/>
    </source>
</evidence>
<dbReference type="InterPro" id="IPR043519">
    <property type="entry name" value="NT_sf"/>
</dbReference>
<reference evidence="2 3" key="1">
    <citation type="submission" date="2019-07" db="EMBL/GenBank/DDBJ databases">
        <title>Genomic Encyclopedia of Type Strains, Phase III (KMG-III): the genomes of soil and plant-associated and newly described type strains.</title>
        <authorList>
            <person name="Whitman W."/>
        </authorList>
    </citation>
    <scope>NUCLEOTIDE SEQUENCE [LARGE SCALE GENOMIC DNA]</scope>
    <source>
        <strain evidence="2 3">BL24</strain>
    </source>
</reference>
<feature type="compositionally biased region" description="Basic and acidic residues" evidence="1">
    <location>
        <begin position="113"/>
        <end position="127"/>
    </location>
</feature>
<dbReference type="Proteomes" id="UP000323257">
    <property type="component" value="Unassembled WGS sequence"/>
</dbReference>
<dbReference type="SUPFAM" id="SSF81301">
    <property type="entry name" value="Nucleotidyltransferase"/>
    <property type="match status" value="1"/>
</dbReference>